<evidence type="ECO:0000313" key="2">
    <source>
        <dbReference type="WBParaSite" id="SMUV_0000260901-mRNA-1"/>
    </source>
</evidence>
<protein>
    <submittedName>
        <fullName evidence="2">Spore coat protein</fullName>
    </submittedName>
</protein>
<dbReference type="WBParaSite" id="SMUV_0000260901-mRNA-1">
    <property type="protein sequence ID" value="SMUV_0000260901-mRNA-1"/>
    <property type="gene ID" value="SMUV_0000260901"/>
</dbReference>
<name>A0A0N5AEF5_9BILA</name>
<organism evidence="1 2">
    <name type="scientific">Syphacia muris</name>
    <dbReference type="NCBI Taxonomy" id="451379"/>
    <lineage>
        <taxon>Eukaryota</taxon>
        <taxon>Metazoa</taxon>
        <taxon>Ecdysozoa</taxon>
        <taxon>Nematoda</taxon>
        <taxon>Chromadorea</taxon>
        <taxon>Rhabditida</taxon>
        <taxon>Spirurina</taxon>
        <taxon>Oxyuridomorpha</taxon>
        <taxon>Oxyuroidea</taxon>
        <taxon>Oxyuridae</taxon>
        <taxon>Syphacia</taxon>
    </lineage>
</organism>
<evidence type="ECO:0000313" key="1">
    <source>
        <dbReference type="Proteomes" id="UP000046393"/>
    </source>
</evidence>
<dbReference type="Proteomes" id="UP000046393">
    <property type="component" value="Unplaced"/>
</dbReference>
<keyword evidence="1" id="KW-1185">Reference proteome</keyword>
<accession>A0A0N5AEF5</accession>
<proteinExistence type="predicted"/>
<sequence>MRNENKQCEGMSRKSVLRLNAQCLRNISADSMNVVIAVVNNGIAVTALQQLLSAAVAVLGATGTTTATATATALKSIRNYQLFMFNM</sequence>
<reference evidence="2" key="1">
    <citation type="submission" date="2017-02" db="UniProtKB">
        <authorList>
            <consortium name="WormBaseParasite"/>
        </authorList>
    </citation>
    <scope>IDENTIFICATION</scope>
</reference>
<dbReference type="AlphaFoldDB" id="A0A0N5AEF5"/>